<comment type="pathway">
    <text evidence="1 9">Porphyrin-containing compound metabolism; protoporphyrin-IX biosynthesis; coproporphyrinogen-III from 5-aminolevulinate: step 3/4.</text>
</comment>
<evidence type="ECO:0000256" key="8">
    <source>
        <dbReference type="ARBA" id="ARBA00048617"/>
    </source>
</evidence>
<gene>
    <name evidence="11" type="ORF">R83534S58_LOCUS374</name>
</gene>
<protein>
    <recommendedName>
        <fullName evidence="7 9">Uroporphyrinogen-III synthase</fullName>
        <ecNumber evidence="3 9">4.2.1.75</ecNumber>
    </recommendedName>
</protein>
<dbReference type="CDD" id="cd06578">
    <property type="entry name" value="HemD"/>
    <property type="match status" value="1"/>
</dbReference>
<evidence type="ECO:0000256" key="2">
    <source>
        <dbReference type="ARBA" id="ARBA00008133"/>
    </source>
</evidence>
<dbReference type="RefSeq" id="WP_051461879.1">
    <property type="nucleotide sequence ID" value="NZ_CAMXCH010000001.1"/>
</dbReference>
<evidence type="ECO:0000256" key="9">
    <source>
        <dbReference type="RuleBase" id="RU366031"/>
    </source>
</evidence>
<reference evidence="11" key="1">
    <citation type="submission" date="2022-10" db="EMBL/GenBank/DDBJ databases">
        <authorList>
            <person name="Botero Cardona J."/>
        </authorList>
    </citation>
    <scope>NUCLEOTIDE SEQUENCE</scope>
    <source>
        <strain evidence="11">R-83534</strain>
    </source>
</reference>
<organism evidence="11 12">
    <name type="scientific">Commensalibacter papalotli</name>
    <name type="common">ex Botero et al. 2024</name>
    <dbReference type="NCBI Taxonomy" id="2972766"/>
    <lineage>
        <taxon>Bacteria</taxon>
        <taxon>Pseudomonadati</taxon>
        <taxon>Pseudomonadota</taxon>
        <taxon>Alphaproteobacteria</taxon>
        <taxon>Acetobacterales</taxon>
        <taxon>Acetobacteraceae</taxon>
    </lineage>
</organism>
<evidence type="ECO:0000256" key="7">
    <source>
        <dbReference type="ARBA" id="ARBA00040167"/>
    </source>
</evidence>
<keyword evidence="12" id="KW-1185">Reference proteome</keyword>
<evidence type="ECO:0000256" key="3">
    <source>
        <dbReference type="ARBA" id="ARBA00013109"/>
    </source>
</evidence>
<comment type="catalytic activity">
    <reaction evidence="8 9">
        <text>hydroxymethylbilane = uroporphyrinogen III + H2O</text>
        <dbReference type="Rhea" id="RHEA:18965"/>
        <dbReference type="ChEBI" id="CHEBI:15377"/>
        <dbReference type="ChEBI" id="CHEBI:57308"/>
        <dbReference type="ChEBI" id="CHEBI:57845"/>
        <dbReference type="EC" id="4.2.1.75"/>
    </reaction>
</comment>
<name>A0ABM9HK20_9PROT</name>
<comment type="caution">
    <text evidence="11">The sequence shown here is derived from an EMBL/GenBank/DDBJ whole genome shotgun (WGS) entry which is preliminary data.</text>
</comment>
<evidence type="ECO:0000256" key="1">
    <source>
        <dbReference type="ARBA" id="ARBA00004772"/>
    </source>
</evidence>
<evidence type="ECO:0000313" key="12">
    <source>
        <dbReference type="Proteomes" id="UP001154272"/>
    </source>
</evidence>
<keyword evidence="5 9" id="KW-0627">Porphyrin biosynthesis</keyword>
<evidence type="ECO:0000313" key="11">
    <source>
        <dbReference type="EMBL" id="CAI3928369.1"/>
    </source>
</evidence>
<accession>A0ABM9HK20</accession>
<dbReference type="Pfam" id="PF02602">
    <property type="entry name" value="HEM4"/>
    <property type="match status" value="1"/>
</dbReference>
<dbReference type="SUPFAM" id="SSF69618">
    <property type="entry name" value="HemD-like"/>
    <property type="match status" value="1"/>
</dbReference>
<dbReference type="PANTHER" id="PTHR38042">
    <property type="entry name" value="UROPORPHYRINOGEN-III SYNTHASE, CHLOROPLASTIC"/>
    <property type="match status" value="1"/>
</dbReference>
<comment type="similarity">
    <text evidence="2 9">Belongs to the uroporphyrinogen-III synthase family.</text>
</comment>
<dbReference type="InterPro" id="IPR003754">
    <property type="entry name" value="4pyrrol_synth_uPrphyn_synth"/>
</dbReference>
<dbReference type="Gene3D" id="3.40.50.10090">
    <property type="match status" value="2"/>
</dbReference>
<dbReference type="EMBL" id="CAMXCH010000001">
    <property type="protein sequence ID" value="CAI3928369.1"/>
    <property type="molecule type" value="Genomic_DNA"/>
</dbReference>
<feature type="domain" description="Tetrapyrrole biosynthesis uroporphyrinogen III synthase" evidence="10">
    <location>
        <begin position="19"/>
        <end position="238"/>
    </location>
</feature>
<comment type="function">
    <text evidence="6 9">Catalyzes cyclization of the linear tetrapyrrole, hydroxymethylbilane, to the macrocyclic uroporphyrinogen III.</text>
</comment>
<dbReference type="EC" id="4.2.1.75" evidence="3 9"/>
<evidence type="ECO:0000259" key="10">
    <source>
        <dbReference type="Pfam" id="PF02602"/>
    </source>
</evidence>
<proteinExistence type="inferred from homology"/>
<dbReference type="Proteomes" id="UP001154272">
    <property type="component" value="Unassembled WGS sequence"/>
</dbReference>
<evidence type="ECO:0000256" key="4">
    <source>
        <dbReference type="ARBA" id="ARBA00023239"/>
    </source>
</evidence>
<keyword evidence="4 9" id="KW-0456">Lyase</keyword>
<sequence length="245" mass="27356">MNKQKPFLVITRPEPGLSETAQRVSQLGWEPLLMPVMIIQSLPIDFVTIENVQAIIFTSRQSITPMTEQLSIQNIAYQQIPVFTVGDITAKDALQAGFCNVISADQDAVALASLIKKKLNPQAGRLLFPCAKGQGKLLIALLKQAGFIISYCEVYQTRPVKNLSAAFLQALKADKINSILFFSSETVRFFLELFPENLQGNLKFIQAVGISIKTKSILERVSWRSIEIPSYPRTEEMLSLIKEHS</sequence>
<evidence type="ECO:0000256" key="6">
    <source>
        <dbReference type="ARBA" id="ARBA00037589"/>
    </source>
</evidence>
<dbReference type="InterPro" id="IPR039793">
    <property type="entry name" value="UROS/Hem4"/>
</dbReference>
<dbReference type="InterPro" id="IPR036108">
    <property type="entry name" value="4pyrrol_syn_uPrphyn_synt_sf"/>
</dbReference>
<evidence type="ECO:0000256" key="5">
    <source>
        <dbReference type="ARBA" id="ARBA00023244"/>
    </source>
</evidence>
<dbReference type="PANTHER" id="PTHR38042:SF1">
    <property type="entry name" value="UROPORPHYRINOGEN-III SYNTHASE, CHLOROPLASTIC"/>
    <property type="match status" value="1"/>
</dbReference>